<reference evidence="2" key="2">
    <citation type="submission" date="2020-05" db="UniProtKB">
        <authorList>
            <consortium name="EnsemblMetazoa"/>
        </authorList>
    </citation>
    <scope>IDENTIFICATION</scope>
    <source>
        <strain evidence="2">maculatus3</strain>
    </source>
</reference>
<dbReference type="AlphaFoldDB" id="A0A182SK80"/>
<dbReference type="EnsemblMetazoa" id="AMAM008416-RA">
    <property type="protein sequence ID" value="AMAM008416-PA"/>
    <property type="gene ID" value="AMAM008416"/>
</dbReference>
<evidence type="ECO:0000259" key="1">
    <source>
        <dbReference type="PROSITE" id="PS50835"/>
    </source>
</evidence>
<reference evidence="3" key="1">
    <citation type="submission" date="2013-09" db="EMBL/GenBank/DDBJ databases">
        <title>The Genome Sequence of Anopheles maculatus species B.</title>
        <authorList>
            <consortium name="The Broad Institute Genomics Platform"/>
            <person name="Neafsey D.E."/>
            <person name="Besansky N."/>
            <person name="Howell P."/>
            <person name="Walton C."/>
            <person name="Young S.K."/>
            <person name="Zeng Q."/>
            <person name="Gargeya S."/>
            <person name="Fitzgerald M."/>
            <person name="Haas B."/>
            <person name="Abouelleil A."/>
            <person name="Allen A.W."/>
            <person name="Alvarado L."/>
            <person name="Arachchi H.M."/>
            <person name="Berlin A.M."/>
            <person name="Chapman S.B."/>
            <person name="Gainer-Dewar J."/>
            <person name="Goldberg J."/>
            <person name="Griggs A."/>
            <person name="Gujja S."/>
            <person name="Hansen M."/>
            <person name="Howarth C."/>
            <person name="Imamovic A."/>
            <person name="Ireland A."/>
            <person name="Larimer J."/>
            <person name="McCowan C."/>
            <person name="Murphy C."/>
            <person name="Pearson M."/>
            <person name="Poon T.W."/>
            <person name="Priest M."/>
            <person name="Roberts A."/>
            <person name="Saif S."/>
            <person name="Shea T."/>
            <person name="Sisk P."/>
            <person name="Sykes S."/>
            <person name="Wortman J."/>
            <person name="Nusbaum C."/>
            <person name="Birren B."/>
        </authorList>
    </citation>
    <scope>NUCLEOTIDE SEQUENCE [LARGE SCALE GENOMIC DNA]</scope>
    <source>
        <strain evidence="3">maculatus3</strain>
    </source>
</reference>
<evidence type="ECO:0000313" key="3">
    <source>
        <dbReference type="Proteomes" id="UP000075901"/>
    </source>
</evidence>
<dbReference type="InterPro" id="IPR003599">
    <property type="entry name" value="Ig_sub"/>
</dbReference>
<name>A0A182SK80_9DIPT</name>
<dbReference type="PROSITE" id="PS50835">
    <property type="entry name" value="IG_LIKE"/>
    <property type="match status" value="1"/>
</dbReference>
<proteinExistence type="predicted"/>
<dbReference type="SMART" id="SM00409">
    <property type="entry name" value="IG"/>
    <property type="match status" value="1"/>
</dbReference>
<evidence type="ECO:0000313" key="2">
    <source>
        <dbReference type="EnsemblMetazoa" id="AMAM008416-PA"/>
    </source>
</evidence>
<dbReference type="VEuPathDB" id="VectorBase:AMAM008416"/>
<feature type="domain" description="Ig-like" evidence="1">
    <location>
        <begin position="21"/>
        <end position="103"/>
    </location>
</feature>
<protein>
    <submittedName>
        <fullName evidence="2">Ig-like domain-containing protein</fullName>
    </submittedName>
</protein>
<dbReference type="InterPro" id="IPR007110">
    <property type="entry name" value="Ig-like_dom"/>
</dbReference>
<dbReference type="InterPro" id="IPR013783">
    <property type="entry name" value="Ig-like_fold"/>
</dbReference>
<keyword evidence="3" id="KW-1185">Reference proteome</keyword>
<dbReference type="Proteomes" id="UP000075901">
    <property type="component" value="Unassembled WGS sequence"/>
</dbReference>
<organism evidence="2 3">
    <name type="scientific">Anopheles maculatus</name>
    <dbReference type="NCBI Taxonomy" id="74869"/>
    <lineage>
        <taxon>Eukaryota</taxon>
        <taxon>Metazoa</taxon>
        <taxon>Ecdysozoa</taxon>
        <taxon>Arthropoda</taxon>
        <taxon>Hexapoda</taxon>
        <taxon>Insecta</taxon>
        <taxon>Pterygota</taxon>
        <taxon>Neoptera</taxon>
        <taxon>Endopterygota</taxon>
        <taxon>Diptera</taxon>
        <taxon>Nematocera</taxon>
        <taxon>Culicoidea</taxon>
        <taxon>Culicidae</taxon>
        <taxon>Anophelinae</taxon>
        <taxon>Anopheles</taxon>
        <taxon>Anopheles maculatus group</taxon>
    </lineage>
</organism>
<dbReference type="SUPFAM" id="SSF48726">
    <property type="entry name" value="Immunoglobulin"/>
    <property type="match status" value="1"/>
</dbReference>
<dbReference type="InterPro" id="IPR036179">
    <property type="entry name" value="Ig-like_dom_sf"/>
</dbReference>
<dbReference type="Pfam" id="PF07679">
    <property type="entry name" value="I-set"/>
    <property type="match status" value="1"/>
</dbReference>
<dbReference type="InterPro" id="IPR013098">
    <property type="entry name" value="Ig_I-set"/>
</dbReference>
<dbReference type="Gene3D" id="2.60.40.10">
    <property type="entry name" value="Immunoglobulins"/>
    <property type="match status" value="1"/>
</dbReference>
<sequence>MDTFATNQRVESFASLEMYQPIVQTVLRDRLVKRGSNLILVCSFWGVNCEIEWVHNYTKVNNGAKYRISRHQGMSILEIYDITHQEAGMYKCVVRNECGEDVTNCCILVLDHIRLSSTKQTRPDHRHTLARRY</sequence>
<accession>A0A182SK80</accession>